<dbReference type="InterPro" id="IPR002347">
    <property type="entry name" value="SDR_fam"/>
</dbReference>
<dbReference type="GO" id="GO:0016491">
    <property type="term" value="F:oxidoreductase activity"/>
    <property type="evidence" value="ECO:0007669"/>
    <property type="project" value="UniProtKB-KW"/>
</dbReference>
<sequence length="272" mass="28901">MESLKNKVAIITGASAGIGEGTAILFAKYGCHLTLTGRDEDRLKAAVQCCASAGCPADKIATVIGDLRDKAVQQQVLDKTLKTFGRVDILVNNAGLIHYAKPTGTTEEQYDDMMDVNMKAVFFLSKLIAPELIKTKGNIVNVSSICGPRPMAEVGVYCMSKAALDMFTQCLALELAPSGVRVNSVNPGTVVSMIARRGPTGYKDDEQYAKFVEAQGKKHPLGGIAQPEDIANTIAFLASDMSRFTTGDCVFVDGGRHCVSVGVTTSVSADKK</sequence>
<dbReference type="PROSITE" id="PS00061">
    <property type="entry name" value="ADH_SHORT"/>
    <property type="match status" value="1"/>
</dbReference>
<dbReference type="Pfam" id="PF13561">
    <property type="entry name" value="adh_short_C2"/>
    <property type="match status" value="1"/>
</dbReference>
<dbReference type="EMBL" id="JBAMIC010000013">
    <property type="protein sequence ID" value="KAK7097373.1"/>
    <property type="molecule type" value="Genomic_DNA"/>
</dbReference>
<keyword evidence="3" id="KW-1185">Reference proteome</keyword>
<dbReference type="AlphaFoldDB" id="A0AAN9B1I2"/>
<keyword evidence="1" id="KW-0560">Oxidoreductase</keyword>
<dbReference type="PRINTS" id="PR00081">
    <property type="entry name" value="GDHRDH"/>
</dbReference>
<dbReference type="SUPFAM" id="SSF51735">
    <property type="entry name" value="NAD(P)-binding Rossmann-fold domains"/>
    <property type="match status" value="1"/>
</dbReference>
<evidence type="ECO:0000313" key="2">
    <source>
        <dbReference type="EMBL" id="KAK7097373.1"/>
    </source>
</evidence>
<protein>
    <submittedName>
        <fullName evidence="2">Uncharacterized protein</fullName>
    </submittedName>
</protein>
<dbReference type="PANTHER" id="PTHR43975:SF2">
    <property type="entry name" value="EG:BACR7A4.14 PROTEIN-RELATED"/>
    <property type="match status" value="1"/>
</dbReference>
<evidence type="ECO:0000313" key="3">
    <source>
        <dbReference type="Proteomes" id="UP001374579"/>
    </source>
</evidence>
<dbReference type="NCBIfam" id="NF005559">
    <property type="entry name" value="PRK07231.1"/>
    <property type="match status" value="1"/>
</dbReference>
<dbReference type="Gene3D" id="3.40.50.720">
    <property type="entry name" value="NAD(P)-binding Rossmann-like Domain"/>
    <property type="match status" value="1"/>
</dbReference>
<accession>A0AAN9B1I2</accession>
<dbReference type="FunFam" id="3.40.50.720:FF:000084">
    <property type="entry name" value="Short-chain dehydrogenase reductase"/>
    <property type="match status" value="1"/>
</dbReference>
<dbReference type="PANTHER" id="PTHR43975">
    <property type="entry name" value="ZGC:101858"/>
    <property type="match status" value="1"/>
</dbReference>
<name>A0AAN9B1I2_9CAEN</name>
<reference evidence="2 3" key="1">
    <citation type="submission" date="2024-02" db="EMBL/GenBank/DDBJ databases">
        <title>Chromosome-scale genome assembly of the rough periwinkle Littorina saxatilis.</title>
        <authorList>
            <person name="De Jode A."/>
            <person name="Faria R."/>
            <person name="Formenti G."/>
            <person name="Sims Y."/>
            <person name="Smith T.P."/>
            <person name="Tracey A."/>
            <person name="Wood J.M.D."/>
            <person name="Zagrodzka Z.B."/>
            <person name="Johannesson K."/>
            <person name="Butlin R.K."/>
            <person name="Leder E.H."/>
        </authorList>
    </citation>
    <scope>NUCLEOTIDE SEQUENCE [LARGE SCALE GENOMIC DNA]</scope>
    <source>
        <strain evidence="2">Snail1</strain>
        <tissue evidence="2">Muscle</tissue>
    </source>
</reference>
<comment type="caution">
    <text evidence="2">The sequence shown here is derived from an EMBL/GenBank/DDBJ whole genome shotgun (WGS) entry which is preliminary data.</text>
</comment>
<proteinExistence type="predicted"/>
<dbReference type="InterPro" id="IPR036291">
    <property type="entry name" value="NAD(P)-bd_dom_sf"/>
</dbReference>
<dbReference type="PRINTS" id="PR00080">
    <property type="entry name" value="SDRFAMILY"/>
</dbReference>
<gene>
    <name evidence="2" type="ORF">V1264_004362</name>
</gene>
<evidence type="ECO:0000256" key="1">
    <source>
        <dbReference type="ARBA" id="ARBA00023002"/>
    </source>
</evidence>
<organism evidence="2 3">
    <name type="scientific">Littorina saxatilis</name>
    <dbReference type="NCBI Taxonomy" id="31220"/>
    <lineage>
        <taxon>Eukaryota</taxon>
        <taxon>Metazoa</taxon>
        <taxon>Spiralia</taxon>
        <taxon>Lophotrochozoa</taxon>
        <taxon>Mollusca</taxon>
        <taxon>Gastropoda</taxon>
        <taxon>Caenogastropoda</taxon>
        <taxon>Littorinimorpha</taxon>
        <taxon>Littorinoidea</taxon>
        <taxon>Littorinidae</taxon>
        <taxon>Littorina</taxon>
    </lineage>
</organism>
<dbReference type="InterPro" id="IPR020904">
    <property type="entry name" value="Sc_DH/Rdtase_CS"/>
</dbReference>
<dbReference type="Proteomes" id="UP001374579">
    <property type="component" value="Unassembled WGS sequence"/>
</dbReference>